<dbReference type="SUPFAM" id="SSF51905">
    <property type="entry name" value="FAD/NAD(P)-binding domain"/>
    <property type="match status" value="1"/>
</dbReference>
<dbReference type="Gene3D" id="3.30.70.2450">
    <property type="match status" value="1"/>
</dbReference>
<name>A0ABT1IF32_9PSEU</name>
<evidence type="ECO:0000259" key="2">
    <source>
        <dbReference type="Pfam" id="PF01494"/>
    </source>
</evidence>
<gene>
    <name evidence="3" type="ORF">LV75_003766</name>
</gene>
<protein>
    <submittedName>
        <fullName evidence="3">3-(3-hydroxy-phenyl)propionate hydroxylase</fullName>
    </submittedName>
</protein>
<keyword evidence="1" id="KW-0560">Oxidoreductase</keyword>
<feature type="domain" description="FAD-binding" evidence="2">
    <location>
        <begin position="2"/>
        <end position="176"/>
    </location>
</feature>
<dbReference type="PANTHER" id="PTHR43476">
    <property type="entry name" value="3-(3-HYDROXY-PHENYL)PROPIONATE/3-HYDROXYCINNAMIC ACID HYDROXYLASE"/>
    <property type="match status" value="1"/>
</dbReference>
<dbReference type="InterPro" id="IPR050631">
    <property type="entry name" value="PheA/TfdB_FAD_monoxygenase"/>
</dbReference>
<accession>A0ABT1IF32</accession>
<reference evidence="3 4" key="1">
    <citation type="submission" date="2022-06" db="EMBL/GenBank/DDBJ databases">
        <title>Genomic Encyclopedia of Archaeal and Bacterial Type Strains, Phase II (KMG-II): from individual species to whole genera.</title>
        <authorList>
            <person name="Goeker M."/>
        </authorList>
    </citation>
    <scope>NUCLEOTIDE SEQUENCE [LARGE SCALE GENOMIC DNA]</scope>
    <source>
        <strain evidence="3 4">DSM 44255</strain>
    </source>
</reference>
<comment type="caution">
    <text evidence="3">The sequence shown here is derived from an EMBL/GenBank/DDBJ whole genome shotgun (WGS) entry which is preliminary data.</text>
</comment>
<proteinExistence type="predicted"/>
<dbReference type="PANTHER" id="PTHR43476:SF3">
    <property type="entry name" value="FAD-BINDING MONOOXYGENASE"/>
    <property type="match status" value="1"/>
</dbReference>
<dbReference type="Proteomes" id="UP001205185">
    <property type="component" value="Unassembled WGS sequence"/>
</dbReference>
<keyword evidence="4" id="KW-1185">Reference proteome</keyword>
<evidence type="ECO:0000313" key="3">
    <source>
        <dbReference type="EMBL" id="MCP2271252.1"/>
    </source>
</evidence>
<dbReference type="EMBL" id="JAMTCO010000009">
    <property type="protein sequence ID" value="MCP2271252.1"/>
    <property type="molecule type" value="Genomic_DNA"/>
</dbReference>
<evidence type="ECO:0000256" key="1">
    <source>
        <dbReference type="ARBA" id="ARBA00023002"/>
    </source>
</evidence>
<dbReference type="Pfam" id="PF01494">
    <property type="entry name" value="FAD_binding_3"/>
    <property type="match status" value="2"/>
</dbReference>
<evidence type="ECO:0000313" key="4">
    <source>
        <dbReference type="Proteomes" id="UP001205185"/>
    </source>
</evidence>
<dbReference type="InterPro" id="IPR036188">
    <property type="entry name" value="FAD/NAD-bd_sf"/>
</dbReference>
<organism evidence="3 4">
    <name type="scientific">Actinokineospora diospyrosa</name>
    <dbReference type="NCBI Taxonomy" id="103728"/>
    <lineage>
        <taxon>Bacteria</taxon>
        <taxon>Bacillati</taxon>
        <taxon>Actinomycetota</taxon>
        <taxon>Actinomycetes</taxon>
        <taxon>Pseudonocardiales</taxon>
        <taxon>Pseudonocardiaceae</taxon>
        <taxon>Actinokineospora</taxon>
    </lineage>
</organism>
<dbReference type="InterPro" id="IPR002938">
    <property type="entry name" value="FAD-bd"/>
</dbReference>
<dbReference type="Gene3D" id="3.50.50.60">
    <property type="entry name" value="FAD/NAD(P)-binding domain"/>
    <property type="match status" value="1"/>
</dbReference>
<sequence>MVGAGPVGLVVAGLLGRGGVDVQVVERHAGPYGLPRAVHVDGEVARVLQAVGVGERFRAISRGMPGLRLVGPGGSVLAEFTRDSAVGAGGYPESSMFHQPDLERLLLDEVGDRVRWGVTVTGVEQWGVRTDAGDVRARYVVACDGADSFVRRELGIGSRTLGRPQSWVVVDVEGDDLVRWGGVHQVCDRRRAATYMRVVGRRYRWEYRVDGGRPAPPWTGGAEVVREAAYTFRARVARRWRVGSVFLAGDAAHEGPPFVGQGLGSGLRDAHNLAWKLVHALRGGDPGILDTYESERGAQAVRTIRSAQVVGWALGAGPARRAVIRGAARLPGVAGAALRYSSPALAPGPLVGRTPLAGRLCPQWSTPDGWTDDLLGPHPAVVDLDSPYAGWLRSAGVHAALIRPDLIVLDTAKSAADITRLHARAEQLSVVDNR</sequence>
<feature type="domain" description="FAD-binding" evidence="2">
    <location>
        <begin position="225"/>
        <end position="305"/>
    </location>
</feature>